<dbReference type="PANTHER" id="PTHR12418:SF19">
    <property type="entry name" value="ACYL-COENZYME A THIOESTERASE THEM4"/>
    <property type="match status" value="1"/>
</dbReference>
<comment type="catalytic activity">
    <reaction evidence="22">
        <text>dodecanoyl-CoA + H2O = dodecanoate + CoA + H(+)</text>
        <dbReference type="Rhea" id="RHEA:30135"/>
        <dbReference type="ChEBI" id="CHEBI:15377"/>
        <dbReference type="ChEBI" id="CHEBI:15378"/>
        <dbReference type="ChEBI" id="CHEBI:18262"/>
        <dbReference type="ChEBI" id="CHEBI:57287"/>
        <dbReference type="ChEBI" id="CHEBI:57375"/>
    </reaction>
    <physiologicalReaction direction="left-to-right" evidence="22">
        <dbReference type="Rhea" id="RHEA:30136"/>
    </physiologicalReaction>
</comment>
<evidence type="ECO:0000256" key="1">
    <source>
        <dbReference type="ARBA" id="ARBA00004170"/>
    </source>
</evidence>
<reference evidence="25 26" key="1">
    <citation type="submission" date="2019-02" db="EMBL/GenBank/DDBJ databases">
        <title>Closed genome of Sporomusa termitida DSM 4440.</title>
        <authorList>
            <person name="Poehlein A."/>
            <person name="Daniel R."/>
        </authorList>
    </citation>
    <scope>NUCLEOTIDE SEQUENCE [LARGE SCALE GENOMIC DNA]</scope>
    <source>
        <strain evidence="25 26">DSM 4440</strain>
    </source>
</reference>
<evidence type="ECO:0000256" key="20">
    <source>
        <dbReference type="ARBA" id="ARBA00047734"/>
    </source>
</evidence>
<evidence type="ECO:0000256" key="3">
    <source>
        <dbReference type="ARBA" id="ARBA00004632"/>
    </source>
</evidence>
<evidence type="ECO:0000256" key="18">
    <source>
        <dbReference type="ARBA" id="ARBA00043210"/>
    </source>
</evidence>
<evidence type="ECO:0000256" key="6">
    <source>
        <dbReference type="ARBA" id="ARBA00022703"/>
    </source>
</evidence>
<dbReference type="InterPro" id="IPR029069">
    <property type="entry name" value="HotDog_dom_sf"/>
</dbReference>
<evidence type="ECO:0000256" key="15">
    <source>
        <dbReference type="ARBA" id="ARBA00038456"/>
    </source>
</evidence>
<keyword evidence="10" id="KW-0443">Lipid metabolism</keyword>
<dbReference type="CDD" id="cd03443">
    <property type="entry name" value="PaaI_thioesterase"/>
    <property type="match status" value="1"/>
</dbReference>
<evidence type="ECO:0000256" key="16">
    <source>
        <dbReference type="ARBA" id="ARBA00038848"/>
    </source>
</evidence>
<dbReference type="Gene3D" id="3.10.129.10">
    <property type="entry name" value="Hotdog Thioesterase"/>
    <property type="match status" value="1"/>
</dbReference>
<dbReference type="InterPro" id="IPR052365">
    <property type="entry name" value="THEM4/THEM5_acyl-CoA_thioest"/>
</dbReference>
<dbReference type="GO" id="GO:0016020">
    <property type="term" value="C:membrane"/>
    <property type="evidence" value="ECO:0007669"/>
    <property type="project" value="UniProtKB-SubCell"/>
</dbReference>
<evidence type="ECO:0000256" key="17">
    <source>
        <dbReference type="ARBA" id="ARBA00040123"/>
    </source>
</evidence>
<accession>A0A517DWZ6</accession>
<dbReference type="KEGG" id="sted:SPTER_33000"/>
<keyword evidence="9" id="KW-0809">Transit peptide</keyword>
<comment type="catalytic activity">
    <reaction evidence="19">
        <text>octanoyl-CoA + H2O = octanoate + CoA + H(+)</text>
        <dbReference type="Rhea" id="RHEA:30143"/>
        <dbReference type="ChEBI" id="CHEBI:15377"/>
        <dbReference type="ChEBI" id="CHEBI:15378"/>
        <dbReference type="ChEBI" id="CHEBI:25646"/>
        <dbReference type="ChEBI" id="CHEBI:57287"/>
        <dbReference type="ChEBI" id="CHEBI:57386"/>
    </reaction>
    <physiologicalReaction direction="left-to-right" evidence="19">
        <dbReference type="Rhea" id="RHEA:30144"/>
    </physiologicalReaction>
</comment>
<evidence type="ECO:0000256" key="23">
    <source>
        <dbReference type="ARBA" id="ARBA00048180"/>
    </source>
</evidence>
<evidence type="ECO:0000256" key="2">
    <source>
        <dbReference type="ARBA" id="ARBA00004496"/>
    </source>
</evidence>
<keyword evidence="5" id="KW-0963">Cytoplasm</keyword>
<keyword evidence="11" id="KW-0472">Membrane</keyword>
<evidence type="ECO:0000256" key="13">
    <source>
        <dbReference type="ARBA" id="ARBA00035852"/>
    </source>
</evidence>
<dbReference type="AlphaFoldDB" id="A0A517DWZ6"/>
<evidence type="ECO:0000256" key="4">
    <source>
        <dbReference type="ARBA" id="ARBA00022475"/>
    </source>
</evidence>
<evidence type="ECO:0000256" key="21">
    <source>
        <dbReference type="ARBA" id="ARBA00047969"/>
    </source>
</evidence>
<keyword evidence="12" id="KW-0966">Cell projection</keyword>
<keyword evidence="8" id="KW-0276">Fatty acid metabolism</keyword>
<dbReference type="EC" id="3.1.2.2" evidence="16"/>
<dbReference type="PANTHER" id="PTHR12418">
    <property type="entry name" value="ACYL-COENZYME A THIOESTERASE THEM4"/>
    <property type="match status" value="1"/>
</dbReference>
<comment type="catalytic activity">
    <reaction evidence="20">
        <text>hexadecanoyl-CoA + H2O = hexadecanoate + CoA + H(+)</text>
        <dbReference type="Rhea" id="RHEA:16645"/>
        <dbReference type="ChEBI" id="CHEBI:7896"/>
        <dbReference type="ChEBI" id="CHEBI:15377"/>
        <dbReference type="ChEBI" id="CHEBI:15378"/>
        <dbReference type="ChEBI" id="CHEBI:57287"/>
        <dbReference type="ChEBI" id="CHEBI:57379"/>
        <dbReference type="EC" id="3.1.2.2"/>
    </reaction>
    <physiologicalReaction direction="left-to-right" evidence="20">
        <dbReference type="Rhea" id="RHEA:16646"/>
    </physiologicalReaction>
</comment>
<evidence type="ECO:0000313" key="25">
    <source>
        <dbReference type="EMBL" id="QDR81881.1"/>
    </source>
</evidence>
<evidence type="ECO:0000256" key="10">
    <source>
        <dbReference type="ARBA" id="ARBA00023098"/>
    </source>
</evidence>
<evidence type="ECO:0000256" key="22">
    <source>
        <dbReference type="ARBA" id="ARBA00048074"/>
    </source>
</evidence>
<dbReference type="SUPFAM" id="SSF54637">
    <property type="entry name" value="Thioesterase/thiol ester dehydrase-isomerase"/>
    <property type="match status" value="1"/>
</dbReference>
<evidence type="ECO:0000259" key="24">
    <source>
        <dbReference type="Pfam" id="PF03061"/>
    </source>
</evidence>
<evidence type="ECO:0000256" key="14">
    <source>
        <dbReference type="ARBA" id="ARBA00037002"/>
    </source>
</evidence>
<gene>
    <name evidence="25" type="ORF">SPTER_33000</name>
</gene>
<dbReference type="GO" id="GO:0005737">
    <property type="term" value="C:cytoplasm"/>
    <property type="evidence" value="ECO:0007669"/>
    <property type="project" value="UniProtKB-SubCell"/>
</dbReference>
<evidence type="ECO:0000256" key="19">
    <source>
        <dbReference type="ARBA" id="ARBA00047588"/>
    </source>
</evidence>
<keyword evidence="7" id="KW-0378">Hydrolase</keyword>
<evidence type="ECO:0000256" key="9">
    <source>
        <dbReference type="ARBA" id="ARBA00022946"/>
    </source>
</evidence>
<dbReference type="Pfam" id="PF03061">
    <property type="entry name" value="4HBT"/>
    <property type="match status" value="1"/>
</dbReference>
<comment type="catalytic activity">
    <reaction evidence="23">
        <text>tetradecanoyl-CoA + H2O = tetradecanoate + CoA + H(+)</text>
        <dbReference type="Rhea" id="RHEA:40119"/>
        <dbReference type="ChEBI" id="CHEBI:15377"/>
        <dbReference type="ChEBI" id="CHEBI:15378"/>
        <dbReference type="ChEBI" id="CHEBI:30807"/>
        <dbReference type="ChEBI" id="CHEBI:57287"/>
        <dbReference type="ChEBI" id="CHEBI:57385"/>
    </reaction>
    <physiologicalReaction direction="left-to-right" evidence="23">
        <dbReference type="Rhea" id="RHEA:40120"/>
    </physiologicalReaction>
</comment>
<dbReference type="OrthoDB" id="9792301at2"/>
<evidence type="ECO:0000256" key="12">
    <source>
        <dbReference type="ARBA" id="ARBA00023273"/>
    </source>
</evidence>
<comment type="catalytic activity">
    <reaction evidence="14">
        <text>(9Z)-octadecenoyl-CoA + H2O = (9Z)-octadecenoate + CoA + H(+)</text>
        <dbReference type="Rhea" id="RHEA:40139"/>
        <dbReference type="ChEBI" id="CHEBI:15377"/>
        <dbReference type="ChEBI" id="CHEBI:15378"/>
        <dbReference type="ChEBI" id="CHEBI:30823"/>
        <dbReference type="ChEBI" id="CHEBI:57287"/>
        <dbReference type="ChEBI" id="CHEBI:57387"/>
    </reaction>
    <physiologicalReaction direction="left-to-right" evidence="14">
        <dbReference type="Rhea" id="RHEA:40140"/>
    </physiologicalReaction>
</comment>
<evidence type="ECO:0000256" key="5">
    <source>
        <dbReference type="ARBA" id="ARBA00022490"/>
    </source>
</evidence>
<dbReference type="InterPro" id="IPR006683">
    <property type="entry name" value="Thioestr_dom"/>
</dbReference>
<evidence type="ECO:0000256" key="11">
    <source>
        <dbReference type="ARBA" id="ARBA00023136"/>
    </source>
</evidence>
<sequence length="131" mass="14375">MDESNQWCFGCGPHNPIGMKLSFRAEENRYLTTFVPGPEHQGYDGIMHGGLISTLLDEVMARYLHAQGLNAVTARLEVRFRQPTPIGQELTISGWITGQRGKMYELAGNITLPDGTVTAEGKAIIAIKGDE</sequence>
<evidence type="ECO:0000313" key="26">
    <source>
        <dbReference type="Proteomes" id="UP000320776"/>
    </source>
</evidence>
<name>A0A517DWZ6_9FIRM</name>
<organism evidence="25 26">
    <name type="scientific">Sporomusa termitida</name>
    <dbReference type="NCBI Taxonomy" id="2377"/>
    <lineage>
        <taxon>Bacteria</taxon>
        <taxon>Bacillati</taxon>
        <taxon>Bacillota</taxon>
        <taxon>Negativicutes</taxon>
        <taxon>Selenomonadales</taxon>
        <taxon>Sporomusaceae</taxon>
        <taxon>Sporomusa</taxon>
    </lineage>
</organism>
<comment type="catalytic activity">
    <reaction evidence="13">
        <text>(5Z,8Z,11Z,14Z)-eicosatetraenoyl-CoA + H2O = (5Z,8Z,11Z,14Z)-eicosatetraenoate + CoA + H(+)</text>
        <dbReference type="Rhea" id="RHEA:40151"/>
        <dbReference type="ChEBI" id="CHEBI:15377"/>
        <dbReference type="ChEBI" id="CHEBI:15378"/>
        <dbReference type="ChEBI" id="CHEBI:32395"/>
        <dbReference type="ChEBI" id="CHEBI:57287"/>
        <dbReference type="ChEBI" id="CHEBI:57368"/>
    </reaction>
    <physiologicalReaction direction="left-to-right" evidence="13">
        <dbReference type="Rhea" id="RHEA:40152"/>
    </physiologicalReaction>
</comment>
<keyword evidence="26" id="KW-1185">Reference proteome</keyword>
<comment type="subcellular location">
    <subcellularLocation>
        <location evidence="3">Cell projection</location>
        <location evidence="3">Ruffle membrane</location>
    </subcellularLocation>
    <subcellularLocation>
        <location evidence="2">Cytoplasm</location>
    </subcellularLocation>
    <subcellularLocation>
        <location evidence="1">Membrane</location>
        <topology evidence="1">Peripheral membrane protein</topology>
    </subcellularLocation>
</comment>
<comment type="similarity">
    <text evidence="15">Belongs to the THEM4/THEM5 thioesterase family.</text>
</comment>
<evidence type="ECO:0000256" key="7">
    <source>
        <dbReference type="ARBA" id="ARBA00022801"/>
    </source>
</evidence>
<dbReference type="GO" id="GO:0006631">
    <property type="term" value="P:fatty acid metabolic process"/>
    <property type="evidence" value="ECO:0007669"/>
    <property type="project" value="UniProtKB-KW"/>
</dbReference>
<proteinExistence type="inferred from homology"/>
<dbReference type="EMBL" id="CP036259">
    <property type="protein sequence ID" value="QDR81881.1"/>
    <property type="molecule type" value="Genomic_DNA"/>
</dbReference>
<dbReference type="GO" id="GO:0016787">
    <property type="term" value="F:hydrolase activity"/>
    <property type="evidence" value="ECO:0007669"/>
    <property type="project" value="UniProtKB-KW"/>
</dbReference>
<keyword evidence="6" id="KW-0053">Apoptosis</keyword>
<evidence type="ECO:0000256" key="8">
    <source>
        <dbReference type="ARBA" id="ARBA00022832"/>
    </source>
</evidence>
<dbReference type="Proteomes" id="UP000320776">
    <property type="component" value="Chromosome"/>
</dbReference>
<feature type="domain" description="Thioesterase" evidence="24">
    <location>
        <begin position="45"/>
        <end position="117"/>
    </location>
</feature>
<protein>
    <recommendedName>
        <fullName evidence="17">Acyl-coenzyme A thioesterase THEM4</fullName>
        <ecNumber evidence="16">3.1.2.2</ecNumber>
    </recommendedName>
    <alternativeName>
        <fullName evidence="18">Thioesterase superfamily member 4</fullName>
    </alternativeName>
</protein>
<keyword evidence="4" id="KW-1003">Cell membrane</keyword>
<comment type="catalytic activity">
    <reaction evidence="21">
        <text>decanoyl-CoA + H2O = decanoate + CoA + H(+)</text>
        <dbReference type="Rhea" id="RHEA:40059"/>
        <dbReference type="ChEBI" id="CHEBI:15377"/>
        <dbReference type="ChEBI" id="CHEBI:15378"/>
        <dbReference type="ChEBI" id="CHEBI:27689"/>
        <dbReference type="ChEBI" id="CHEBI:57287"/>
        <dbReference type="ChEBI" id="CHEBI:61430"/>
    </reaction>
    <physiologicalReaction direction="left-to-right" evidence="21">
        <dbReference type="Rhea" id="RHEA:40060"/>
    </physiologicalReaction>
</comment>
<dbReference type="RefSeq" id="WP_144351315.1">
    <property type="nucleotide sequence ID" value="NZ_CP036259.1"/>
</dbReference>